<dbReference type="InterPro" id="IPR019999">
    <property type="entry name" value="Anth_synth_I-like"/>
</dbReference>
<dbReference type="Pfam" id="PF04715">
    <property type="entry name" value="Anth_synt_I_N"/>
    <property type="match status" value="1"/>
</dbReference>
<evidence type="ECO:0000256" key="4">
    <source>
        <dbReference type="ARBA" id="ARBA00022723"/>
    </source>
</evidence>
<dbReference type="OrthoDB" id="9803598at2"/>
<dbReference type="InterPro" id="IPR006805">
    <property type="entry name" value="Anth_synth_I_N"/>
</dbReference>
<dbReference type="PANTHER" id="PTHR11236:SF48">
    <property type="entry name" value="ISOCHORISMATE SYNTHASE MENF"/>
    <property type="match status" value="1"/>
</dbReference>
<evidence type="ECO:0000256" key="2">
    <source>
        <dbReference type="ARBA" id="ARBA00011575"/>
    </source>
</evidence>
<dbReference type="GO" id="GO:0004049">
    <property type="term" value="F:anthranilate synthase activity"/>
    <property type="evidence" value="ECO:0007669"/>
    <property type="project" value="UniProtKB-EC"/>
</dbReference>
<keyword evidence="6" id="KW-0456">Lyase</keyword>
<dbReference type="Gene3D" id="3.60.120.10">
    <property type="entry name" value="Anthranilate synthase"/>
    <property type="match status" value="1"/>
</dbReference>
<keyword evidence="13" id="KW-1185">Reference proteome</keyword>
<evidence type="ECO:0000256" key="5">
    <source>
        <dbReference type="ARBA" id="ARBA00022842"/>
    </source>
</evidence>
<dbReference type="InterPro" id="IPR015890">
    <property type="entry name" value="Chorismate_C"/>
</dbReference>
<accession>A0A1M5BFD1</accession>
<evidence type="ECO:0000259" key="10">
    <source>
        <dbReference type="Pfam" id="PF00425"/>
    </source>
</evidence>
<evidence type="ECO:0000256" key="6">
    <source>
        <dbReference type="ARBA" id="ARBA00023239"/>
    </source>
</evidence>
<keyword evidence="9" id="KW-0175">Coiled coil</keyword>
<evidence type="ECO:0000256" key="8">
    <source>
        <dbReference type="ARBA" id="ARBA00047683"/>
    </source>
</evidence>
<evidence type="ECO:0000256" key="1">
    <source>
        <dbReference type="ARBA" id="ARBA00001946"/>
    </source>
</evidence>
<comment type="catalytic activity">
    <reaction evidence="8">
        <text>chorismate + L-glutamine = anthranilate + pyruvate + L-glutamate + H(+)</text>
        <dbReference type="Rhea" id="RHEA:21732"/>
        <dbReference type="ChEBI" id="CHEBI:15361"/>
        <dbReference type="ChEBI" id="CHEBI:15378"/>
        <dbReference type="ChEBI" id="CHEBI:16567"/>
        <dbReference type="ChEBI" id="CHEBI:29748"/>
        <dbReference type="ChEBI" id="CHEBI:29985"/>
        <dbReference type="ChEBI" id="CHEBI:58359"/>
        <dbReference type="EC" id="4.1.3.27"/>
    </reaction>
</comment>
<evidence type="ECO:0000256" key="7">
    <source>
        <dbReference type="ARBA" id="ARBA00025634"/>
    </source>
</evidence>
<dbReference type="STRING" id="1121884.SAMN02745131_02556"/>
<gene>
    <name evidence="12" type="ORF">SAMN02745131_02556</name>
</gene>
<dbReference type="SUPFAM" id="SSF56322">
    <property type="entry name" value="ADC synthase"/>
    <property type="match status" value="1"/>
</dbReference>
<keyword evidence="5" id="KW-0460">Magnesium</keyword>
<sequence length="485" mass="54608">MQTEANTVHESRIRGKKIKITTTITRKLADVYTPVGIYLRLRDRFRDTVLLESTDSHVAENSYSFIGINAIAGIEIRDKDYVAFKFPGQNPEKLGLKKSDDLKEILWEFMNHFETESDDPKTACLAQGVFGYFNFEAAGFFEHIDFKQGDPVNKIPLARYRLYQYVIAINHFKDELMLLENKVDGLESEADVVQSLINSKDVPTYPFSSVEAETSNIEDEAYRQMVSKGIKSCLRGDVFQIVLSRRFQQSFKGDEFNVYRALRHINPSPYLFFFDYGDYKLLGSSPESQLVIKNGKAIVHPIAGTFRRSGDDIVDQQRADELLADAKENAEHVMLVDLARNDLSTVCTNVKVEHFREVQYYSHVIHLVSEVTGSVSHGVNPFEVLFKTFPAGTLSGAPKYKAMQLINEYETTPRSFYGGAIGYVGFDGTCNHAIMIRTMLSKENTLIYQAGAGVVAASDPESELQEVNNKLGALKKAITMANTIN</sequence>
<feature type="domain" description="Anthranilate synthase component I N-terminal" evidence="11">
    <location>
        <begin position="30"/>
        <end position="178"/>
    </location>
</feature>
<organism evidence="12 13">
    <name type="scientific">Flavisolibacter ginsengisoli DSM 18119</name>
    <dbReference type="NCBI Taxonomy" id="1121884"/>
    <lineage>
        <taxon>Bacteria</taxon>
        <taxon>Pseudomonadati</taxon>
        <taxon>Bacteroidota</taxon>
        <taxon>Chitinophagia</taxon>
        <taxon>Chitinophagales</taxon>
        <taxon>Chitinophagaceae</taxon>
        <taxon>Flavisolibacter</taxon>
    </lineage>
</organism>
<evidence type="ECO:0000259" key="11">
    <source>
        <dbReference type="Pfam" id="PF04715"/>
    </source>
</evidence>
<protein>
    <recommendedName>
        <fullName evidence="3">Anthranilate synthase component 1</fullName>
    </recommendedName>
</protein>
<dbReference type="InterPro" id="IPR005801">
    <property type="entry name" value="ADC_synthase"/>
</dbReference>
<feature type="domain" description="Chorismate-utilising enzyme C-terminal" evidence="10">
    <location>
        <begin position="219"/>
        <end position="470"/>
    </location>
</feature>
<dbReference type="GO" id="GO:0000162">
    <property type="term" value="P:L-tryptophan biosynthetic process"/>
    <property type="evidence" value="ECO:0007669"/>
    <property type="project" value="TreeGrafter"/>
</dbReference>
<name>A0A1M5BFD1_9BACT</name>
<dbReference type="GO" id="GO:0046872">
    <property type="term" value="F:metal ion binding"/>
    <property type="evidence" value="ECO:0007669"/>
    <property type="project" value="UniProtKB-KW"/>
</dbReference>
<keyword evidence="4" id="KW-0479">Metal-binding</keyword>
<feature type="coiled-coil region" evidence="9">
    <location>
        <begin position="169"/>
        <end position="196"/>
    </location>
</feature>
<comment type="cofactor">
    <cofactor evidence="1">
        <name>Mg(2+)</name>
        <dbReference type="ChEBI" id="CHEBI:18420"/>
    </cofactor>
</comment>
<comment type="subunit">
    <text evidence="2">Heterotetramer consisting of two non-identical subunits: a beta subunit (TrpG) and a large alpha subunit (TrpE).</text>
</comment>
<proteinExistence type="predicted"/>
<evidence type="ECO:0000313" key="13">
    <source>
        <dbReference type="Proteomes" id="UP000184048"/>
    </source>
</evidence>
<dbReference type="PANTHER" id="PTHR11236">
    <property type="entry name" value="AMINOBENZOATE/ANTHRANILATE SYNTHASE"/>
    <property type="match status" value="1"/>
</dbReference>
<dbReference type="EMBL" id="FQUU01000010">
    <property type="protein sequence ID" value="SHF41125.1"/>
    <property type="molecule type" value="Genomic_DNA"/>
</dbReference>
<comment type="function">
    <text evidence="7">Part of a heterotetrameric complex that catalyzes the two-step biosynthesis of anthranilate, an intermediate in the biosynthesis of L-tryptophan. In the first step, the glutamine-binding beta subunit (TrpG) of anthranilate synthase (AS) provides the glutamine amidotransferase activity which generates ammonia as a substrate that, along with chorismate, is used in the second step, catalyzed by the large alpha subunit of AS (TrpE) to produce anthranilate. In the absence of TrpG, TrpE can synthesize anthranilate directly from chorismate and high concentrations of ammonia.</text>
</comment>
<reference evidence="12 13" key="1">
    <citation type="submission" date="2016-11" db="EMBL/GenBank/DDBJ databases">
        <authorList>
            <person name="Jaros S."/>
            <person name="Januszkiewicz K."/>
            <person name="Wedrychowicz H."/>
        </authorList>
    </citation>
    <scope>NUCLEOTIDE SEQUENCE [LARGE SCALE GENOMIC DNA]</scope>
    <source>
        <strain evidence="12 13">DSM 18119</strain>
    </source>
</reference>
<dbReference type="AlphaFoldDB" id="A0A1M5BFD1"/>
<dbReference type="Pfam" id="PF00425">
    <property type="entry name" value="Chorismate_bind"/>
    <property type="match status" value="1"/>
</dbReference>
<evidence type="ECO:0000256" key="9">
    <source>
        <dbReference type="SAM" id="Coils"/>
    </source>
</evidence>
<evidence type="ECO:0000313" key="12">
    <source>
        <dbReference type="EMBL" id="SHF41125.1"/>
    </source>
</evidence>
<evidence type="ECO:0000256" key="3">
    <source>
        <dbReference type="ARBA" id="ARBA00020653"/>
    </source>
</evidence>
<dbReference type="Proteomes" id="UP000184048">
    <property type="component" value="Unassembled WGS sequence"/>
</dbReference>
<dbReference type="PRINTS" id="PR00095">
    <property type="entry name" value="ANTSNTHASEI"/>
</dbReference>